<organism evidence="1 2">
    <name type="scientific">Pseudomonas fluorescens</name>
    <dbReference type="NCBI Taxonomy" id="294"/>
    <lineage>
        <taxon>Bacteria</taxon>
        <taxon>Pseudomonadati</taxon>
        <taxon>Pseudomonadota</taxon>
        <taxon>Gammaproteobacteria</taxon>
        <taxon>Pseudomonadales</taxon>
        <taxon>Pseudomonadaceae</taxon>
        <taxon>Pseudomonas</taxon>
    </lineage>
</organism>
<name>A0A8H2RR11_PSEFL</name>
<dbReference type="RefSeq" id="WP_150758280.1">
    <property type="nucleotide sequence ID" value="NZ_CABVIE010000010.1"/>
</dbReference>
<gene>
    <name evidence="1" type="ORF">PS900_03406</name>
</gene>
<dbReference type="Proteomes" id="UP000325723">
    <property type="component" value="Unassembled WGS sequence"/>
</dbReference>
<protein>
    <submittedName>
        <fullName evidence="1">Uncharacterized protein</fullName>
    </submittedName>
</protein>
<comment type="caution">
    <text evidence="1">The sequence shown here is derived from an EMBL/GenBank/DDBJ whole genome shotgun (WGS) entry which is preliminary data.</text>
</comment>
<dbReference type="EMBL" id="CABVIE010000010">
    <property type="protein sequence ID" value="VVP12291.1"/>
    <property type="molecule type" value="Genomic_DNA"/>
</dbReference>
<proteinExistence type="predicted"/>
<dbReference type="AlphaFoldDB" id="A0A8H2RR11"/>
<reference evidence="1 2" key="1">
    <citation type="submission" date="2019-09" db="EMBL/GenBank/DDBJ databases">
        <authorList>
            <person name="Chandra G."/>
            <person name="Truman W A."/>
        </authorList>
    </citation>
    <scope>NUCLEOTIDE SEQUENCE [LARGE SCALE GENOMIC DNA]</scope>
    <source>
        <strain evidence="1">PS900</strain>
    </source>
</reference>
<evidence type="ECO:0000313" key="1">
    <source>
        <dbReference type="EMBL" id="VVP12291.1"/>
    </source>
</evidence>
<evidence type="ECO:0000313" key="2">
    <source>
        <dbReference type="Proteomes" id="UP000325723"/>
    </source>
</evidence>
<sequence length="156" mass="17811">MIYSHLLRVEHENPDIGGHEGSYTVFSTHYPYGNIVKSDSDLLIHNFAVLWDNNTNNSVIAFIELAIILGVFSPTKIIHLHKNTLTIVYDEQLDEVHLNNIMRTWTTIAHSASNNDWMLDTFNEMEVGSCTEINLPLRNNAHIIMACHDLGIKKLR</sequence>
<accession>A0A8H2RR11</accession>